<evidence type="ECO:0000256" key="9">
    <source>
        <dbReference type="ARBA" id="ARBA00022898"/>
    </source>
</evidence>
<feature type="binding site" evidence="14">
    <location>
        <position position="128"/>
    </location>
    <ligand>
        <name>[4Fe-4S] cluster</name>
        <dbReference type="ChEBI" id="CHEBI:49883"/>
        <note>4Fe-4S-S-AdoMet</note>
    </ligand>
</feature>
<dbReference type="NCBIfam" id="TIGR03821">
    <property type="entry name" value="EFP_modif_epmB"/>
    <property type="match status" value="1"/>
</dbReference>
<dbReference type="SUPFAM" id="SSF102114">
    <property type="entry name" value="Radical SAM enzymes"/>
    <property type="match status" value="1"/>
</dbReference>
<evidence type="ECO:0000256" key="7">
    <source>
        <dbReference type="ARBA" id="ARBA00022691"/>
    </source>
</evidence>
<dbReference type="EMBL" id="CAADEZ010000454">
    <property type="protein sequence ID" value="VFJ67667.1"/>
    <property type="molecule type" value="Genomic_DNA"/>
</dbReference>
<evidence type="ECO:0000256" key="13">
    <source>
        <dbReference type="ARBA" id="ARBA00030756"/>
    </source>
</evidence>
<feature type="binding site" evidence="14">
    <location>
        <position position="125"/>
    </location>
    <ligand>
        <name>[4Fe-4S] cluster</name>
        <dbReference type="ChEBI" id="CHEBI:49883"/>
        <note>4Fe-4S-S-AdoMet</note>
    </ligand>
</feature>
<dbReference type="SFLD" id="SFLDG01070">
    <property type="entry name" value="PLP-dependent"/>
    <property type="match status" value="1"/>
</dbReference>
<evidence type="ECO:0000256" key="11">
    <source>
        <dbReference type="ARBA" id="ARBA00023014"/>
    </source>
</evidence>
<dbReference type="NCBIfam" id="TIGR00238">
    <property type="entry name" value="KamA family radical SAM protein"/>
    <property type="match status" value="1"/>
</dbReference>
<evidence type="ECO:0000256" key="12">
    <source>
        <dbReference type="ARBA" id="ARBA00023235"/>
    </source>
</evidence>
<evidence type="ECO:0000256" key="1">
    <source>
        <dbReference type="ARBA" id="ARBA00001352"/>
    </source>
</evidence>
<evidence type="ECO:0000313" key="19">
    <source>
        <dbReference type="EMBL" id="VFJ76036.1"/>
    </source>
</evidence>
<keyword evidence="10" id="KW-0408">Iron</keyword>
<dbReference type="SFLD" id="SFLDS00029">
    <property type="entry name" value="Radical_SAM"/>
    <property type="match status" value="1"/>
</dbReference>
<evidence type="ECO:0000313" key="20">
    <source>
        <dbReference type="EMBL" id="VFK12383.1"/>
    </source>
</evidence>
<evidence type="ECO:0000256" key="5">
    <source>
        <dbReference type="ARBA" id="ARBA00022363"/>
    </source>
</evidence>
<feature type="binding site" evidence="14">
    <location>
        <position position="121"/>
    </location>
    <ligand>
        <name>[4Fe-4S] cluster</name>
        <dbReference type="ChEBI" id="CHEBI:49883"/>
        <note>4Fe-4S-S-AdoMet</note>
    </ligand>
</feature>
<accession>A0A450W5Q3</accession>
<dbReference type="InterPro" id="IPR007197">
    <property type="entry name" value="rSAM"/>
</dbReference>
<reference evidence="20" key="1">
    <citation type="submission" date="2019-02" db="EMBL/GenBank/DDBJ databases">
        <authorList>
            <person name="Gruber-Vodicka R. H."/>
            <person name="Seah K. B. B."/>
        </authorList>
    </citation>
    <scope>NUCLEOTIDE SEQUENCE</scope>
    <source>
        <strain evidence="18">BECK_BZ163</strain>
        <strain evidence="20">BECK_BZ164</strain>
        <strain evidence="19">BECK_BZ165</strain>
    </source>
</reference>
<evidence type="ECO:0000256" key="14">
    <source>
        <dbReference type="PIRSR" id="PIRSR004911-1"/>
    </source>
</evidence>
<feature type="domain" description="Radical SAM core" evidence="17">
    <location>
        <begin position="107"/>
        <end position="341"/>
    </location>
</feature>
<feature type="modified residue" description="N6-(pyridoxal phosphate)lysine" evidence="15">
    <location>
        <position position="343"/>
    </location>
</feature>
<comment type="cofactor">
    <cofactor evidence="3">
        <name>[4Fe-4S] cluster</name>
        <dbReference type="ChEBI" id="CHEBI:49883"/>
    </cofactor>
</comment>
<keyword evidence="12" id="KW-0413">Isomerase</keyword>
<dbReference type="InterPro" id="IPR013785">
    <property type="entry name" value="Aldolase_TIM"/>
</dbReference>
<comment type="catalytic activity">
    <reaction evidence="1">
        <text>L-lysine = D-beta-lysine</text>
        <dbReference type="Rhea" id="RHEA:44148"/>
        <dbReference type="ChEBI" id="CHEBI:32551"/>
        <dbReference type="ChEBI" id="CHEBI:84138"/>
    </reaction>
</comment>
<sequence>MTTRTPLPWQLELAKNFRDPVAMRKALGLTQEPLPGRESPPSPATPGAAPFPLRVPRGYVARMQRGNPNDPLLKQVLPVAEEDIGVPGYTRDPLNERAALHAPGVLHKYRGRVLLLTTAACAIHCRYCFRRHFSHGGEGLFDGDTGNRCLSHRHLGAALAYIRRENTIREVILSGGDPLCLPDERLAPLAKGLADIPHVQRLRIHTRLPIVLPERVDEALLAWLTRTRLHTAVVIHANHPNEIDDNVEKALLRLRTGGIAVLNQSVLLGGINDDGQTLARLNEQLFAIGTLPYYLHMPDPVVGSQRFAVREQRAKAIMTELRTRLPGYLVPQLVREVAGAKYKIPL</sequence>
<keyword evidence="7" id="KW-0949">S-adenosyl-L-methionine</keyword>
<dbReference type="PROSITE" id="PS51918">
    <property type="entry name" value="RADICAL_SAM"/>
    <property type="match status" value="1"/>
</dbReference>
<evidence type="ECO:0000256" key="8">
    <source>
        <dbReference type="ARBA" id="ARBA00022723"/>
    </source>
</evidence>
<dbReference type="PANTHER" id="PTHR30538:SF1">
    <property type="entry name" value="L-LYSINE 2,3-AMINOMUTASE"/>
    <property type="match status" value="1"/>
</dbReference>
<evidence type="ECO:0000256" key="16">
    <source>
        <dbReference type="SAM" id="MobiDB-lite"/>
    </source>
</evidence>
<evidence type="ECO:0000256" key="10">
    <source>
        <dbReference type="ARBA" id="ARBA00023004"/>
    </source>
</evidence>
<evidence type="ECO:0000313" key="18">
    <source>
        <dbReference type="EMBL" id="VFJ67667.1"/>
    </source>
</evidence>
<evidence type="ECO:0000256" key="3">
    <source>
        <dbReference type="ARBA" id="ARBA00001966"/>
    </source>
</evidence>
<evidence type="ECO:0000256" key="6">
    <source>
        <dbReference type="ARBA" id="ARBA00022485"/>
    </source>
</evidence>
<dbReference type="GO" id="GO:0051539">
    <property type="term" value="F:4 iron, 4 sulfur cluster binding"/>
    <property type="evidence" value="ECO:0007669"/>
    <property type="project" value="UniProtKB-KW"/>
</dbReference>
<dbReference type="EMBL" id="CAADFL010000239">
    <property type="protein sequence ID" value="VFK12383.1"/>
    <property type="molecule type" value="Genomic_DNA"/>
</dbReference>
<dbReference type="AlphaFoldDB" id="A0A450W5Q3"/>
<keyword evidence="9 15" id="KW-0663">Pyridoxal phosphate</keyword>
<comment type="cofactor">
    <cofactor evidence="2 15">
        <name>pyridoxal 5'-phosphate</name>
        <dbReference type="ChEBI" id="CHEBI:597326"/>
    </cofactor>
</comment>
<dbReference type="PANTHER" id="PTHR30538">
    <property type="entry name" value="LYSINE 2,3-AMINOMUTASE-RELATED"/>
    <property type="match status" value="1"/>
</dbReference>
<feature type="region of interest" description="Disordered" evidence="16">
    <location>
        <begin position="31"/>
        <end position="52"/>
    </location>
</feature>
<dbReference type="InterPro" id="IPR022462">
    <property type="entry name" value="EpmB"/>
</dbReference>
<keyword evidence="11 14" id="KW-0411">Iron-sulfur</keyword>
<comment type="similarity">
    <text evidence="4">Belongs to the radical SAM superfamily. KamA family.</text>
</comment>
<dbReference type="GO" id="GO:0046872">
    <property type="term" value="F:metal ion binding"/>
    <property type="evidence" value="ECO:0007669"/>
    <property type="project" value="UniProtKB-KW"/>
</dbReference>
<evidence type="ECO:0000256" key="15">
    <source>
        <dbReference type="PIRSR" id="PIRSR603739-50"/>
    </source>
</evidence>
<dbReference type="SFLD" id="SFLDF00314">
    <property type="entry name" value="L-lysine_2_3-aminomutase_(yjeK"/>
    <property type="match status" value="1"/>
</dbReference>
<evidence type="ECO:0000256" key="2">
    <source>
        <dbReference type="ARBA" id="ARBA00001933"/>
    </source>
</evidence>
<dbReference type="Gene3D" id="3.20.20.70">
    <property type="entry name" value="Aldolase class I"/>
    <property type="match status" value="1"/>
</dbReference>
<dbReference type="PIRSF" id="PIRSF004911">
    <property type="entry name" value="DUF160"/>
    <property type="match status" value="1"/>
</dbReference>
<dbReference type="CDD" id="cd01335">
    <property type="entry name" value="Radical_SAM"/>
    <property type="match status" value="1"/>
</dbReference>
<name>A0A450W5Q3_9GAMM</name>
<keyword evidence="8 14" id="KW-0479">Metal-binding</keyword>
<proteinExistence type="inferred from homology"/>
<organism evidence="20">
    <name type="scientific">Candidatus Kentrum sp. FM</name>
    <dbReference type="NCBI Taxonomy" id="2126340"/>
    <lineage>
        <taxon>Bacteria</taxon>
        <taxon>Pseudomonadati</taxon>
        <taxon>Pseudomonadota</taxon>
        <taxon>Gammaproteobacteria</taxon>
        <taxon>Candidatus Kentrum</taxon>
    </lineage>
</organism>
<evidence type="ECO:0000256" key="4">
    <source>
        <dbReference type="ARBA" id="ARBA00008703"/>
    </source>
</evidence>
<dbReference type="InterPro" id="IPR058240">
    <property type="entry name" value="rSAM_sf"/>
</dbReference>
<dbReference type="GO" id="GO:0016853">
    <property type="term" value="F:isomerase activity"/>
    <property type="evidence" value="ECO:0007669"/>
    <property type="project" value="UniProtKB-KW"/>
</dbReference>
<protein>
    <recommendedName>
        <fullName evidence="5">L-lysine 2,3-aminomutase</fullName>
    </recommendedName>
    <alternativeName>
        <fullName evidence="13">EF-P post-translational modification enzyme B</fullName>
    </alternativeName>
</protein>
<dbReference type="InterPro" id="IPR003739">
    <property type="entry name" value="Lys_aminomutase/Glu_NH3_mut"/>
</dbReference>
<dbReference type="Pfam" id="PF04055">
    <property type="entry name" value="Radical_SAM"/>
    <property type="match status" value="1"/>
</dbReference>
<dbReference type="EMBL" id="CAADFA010000902">
    <property type="protein sequence ID" value="VFJ76036.1"/>
    <property type="molecule type" value="Genomic_DNA"/>
</dbReference>
<keyword evidence="6 14" id="KW-0004">4Fe-4S</keyword>
<gene>
    <name evidence="18" type="ORF">BECKFM1743A_GA0114220_104542</name>
    <name evidence="20" type="ORF">BECKFM1743B_GA0114221_102392</name>
    <name evidence="19" type="ORF">BECKFM1743C_GA0114222_109021</name>
</gene>
<evidence type="ECO:0000259" key="17">
    <source>
        <dbReference type="PROSITE" id="PS51918"/>
    </source>
</evidence>